<keyword evidence="3" id="KW-1185">Reference proteome</keyword>
<reference evidence="3" key="1">
    <citation type="submission" date="2013-02" db="EMBL/GenBank/DDBJ databases">
        <authorList>
            <person name="Hughes D."/>
        </authorList>
    </citation>
    <scope>NUCLEOTIDE SEQUENCE</scope>
    <source>
        <strain>Durham</strain>
        <strain evidence="3">NC isolate 2 -- Noor lab</strain>
    </source>
</reference>
<dbReference type="AlphaFoldDB" id="T1GQD0"/>
<dbReference type="EnsemblMetazoa" id="MESCA005834-RA">
    <property type="protein sequence ID" value="MESCA005834-PA"/>
    <property type="gene ID" value="MESCA005834"/>
</dbReference>
<organism evidence="2 3">
    <name type="scientific">Megaselia scalaris</name>
    <name type="common">Humpbacked fly</name>
    <name type="synonym">Phora scalaris</name>
    <dbReference type="NCBI Taxonomy" id="36166"/>
    <lineage>
        <taxon>Eukaryota</taxon>
        <taxon>Metazoa</taxon>
        <taxon>Ecdysozoa</taxon>
        <taxon>Arthropoda</taxon>
        <taxon>Hexapoda</taxon>
        <taxon>Insecta</taxon>
        <taxon>Pterygota</taxon>
        <taxon>Neoptera</taxon>
        <taxon>Endopterygota</taxon>
        <taxon>Diptera</taxon>
        <taxon>Brachycera</taxon>
        <taxon>Muscomorpha</taxon>
        <taxon>Platypezoidea</taxon>
        <taxon>Phoridae</taxon>
        <taxon>Megaseliini</taxon>
        <taxon>Megaselia</taxon>
    </lineage>
</organism>
<dbReference type="EMBL" id="CAQQ02393764">
    <property type="status" value="NOT_ANNOTATED_CDS"/>
    <property type="molecule type" value="Genomic_DNA"/>
</dbReference>
<evidence type="ECO:0000313" key="3">
    <source>
        <dbReference type="Proteomes" id="UP000015102"/>
    </source>
</evidence>
<name>T1GQD0_MEGSC</name>
<feature type="region of interest" description="Disordered" evidence="1">
    <location>
        <begin position="1"/>
        <end position="94"/>
    </location>
</feature>
<protein>
    <submittedName>
        <fullName evidence="2">Uncharacterized protein</fullName>
    </submittedName>
</protein>
<feature type="compositionally biased region" description="Polar residues" evidence="1">
    <location>
        <begin position="83"/>
        <end position="94"/>
    </location>
</feature>
<proteinExistence type="predicted"/>
<dbReference type="STRING" id="36166.T1GQD0"/>
<feature type="compositionally biased region" description="Basic residues" evidence="1">
    <location>
        <begin position="30"/>
        <end position="41"/>
    </location>
</feature>
<dbReference type="OMA" id="NNAFCIR"/>
<sequence>MDIISSQAIPGMGGTCNLPISRDDGEDAHHHHHHHHHHRSGPGHNHGNKVPYNGYNSEEYLDRLEPNGNIPSDKSNCRYGAKGSTSTNNAFCIR</sequence>
<dbReference type="HOGENOM" id="CLU_2388710_0_0_1"/>
<dbReference type="Proteomes" id="UP000015102">
    <property type="component" value="Unassembled WGS sequence"/>
</dbReference>
<evidence type="ECO:0000313" key="2">
    <source>
        <dbReference type="EnsemblMetazoa" id="MESCA005834-PA"/>
    </source>
</evidence>
<evidence type="ECO:0000256" key="1">
    <source>
        <dbReference type="SAM" id="MobiDB-lite"/>
    </source>
</evidence>
<accession>T1GQD0</accession>
<reference evidence="2" key="2">
    <citation type="submission" date="2015-06" db="UniProtKB">
        <authorList>
            <consortium name="EnsemblMetazoa"/>
        </authorList>
    </citation>
    <scope>IDENTIFICATION</scope>
</reference>
<dbReference type="EMBL" id="CAQQ02393765">
    <property type="status" value="NOT_ANNOTATED_CDS"/>
    <property type="molecule type" value="Genomic_DNA"/>
</dbReference>